<reference evidence="5" key="2">
    <citation type="submission" date="2014-05" db="EMBL/GenBank/DDBJ databases">
        <title>Draft genome sequence of Virgibacillus massiliensis Vm-5.</title>
        <authorList>
            <person name="Khelaifia S."/>
            <person name="Croce O."/>
            <person name="Lagier J.C."/>
            <person name="Raoult D."/>
        </authorList>
    </citation>
    <scope>NUCLEOTIDE SEQUENCE [LARGE SCALE GENOMIC DNA]</scope>
    <source>
        <strain evidence="5">Vm-5</strain>
    </source>
</reference>
<dbReference type="EMBL" id="CCDP010000001">
    <property type="protein sequence ID" value="CDQ39349.1"/>
    <property type="molecule type" value="Genomic_DNA"/>
</dbReference>
<evidence type="ECO:0000259" key="2">
    <source>
        <dbReference type="Pfam" id="PF07261"/>
    </source>
</evidence>
<evidence type="ECO:0000259" key="3">
    <source>
        <dbReference type="Pfam" id="PF25888"/>
    </source>
</evidence>
<dbReference type="Proteomes" id="UP000028875">
    <property type="component" value="Unassembled WGS sequence"/>
</dbReference>
<dbReference type="Pfam" id="PF25888">
    <property type="entry name" value="WHD_DnaB"/>
    <property type="match status" value="1"/>
</dbReference>
<dbReference type="AlphaFoldDB" id="A0A024QA34"/>
<sequence>MNRIGKILPVEGYYVVLKESLPIDYAKSLTHLYQPLIGIQAVTLYQTLLHEKDLQMNNTKPQTHHTLMNYLNLPLDEIYAARLKLEGIGMLKTYQKNNGTNNIYTYELQPLFSPKNFFKDPMLSQLLYHHIGMDKYNGLKQYFVQQSMDTYGESITASFLDVFQTIRPVSTIEVEDEEEPAGMVEHTDLSWIEHVLKQRMIPVQKVLTSYNRKLISQMMFLYDLETFEIEKSLLWALTDENYLHVDEFKAACHDVFQSKSKGNKVQLTEKDSFIDGNQTDRKKPETKEEQLIQHLETISPKQLLEDLSSGNQASEQDLRLIRDTMTQQGLPSPVMNVLIHYVLLQSNMKLSKAYLGKIASHWSRANLKTAKEAMVFAKQERNSFQKGKTSPNTYRTKQSREVIPDWFKEQKSKQRQMAAAQEEVLDEAKEQKEIEALLKQYSSNNK</sequence>
<dbReference type="InterPro" id="IPR006343">
    <property type="entry name" value="DnaB/C_C"/>
</dbReference>
<name>A0A024QA34_9BACI</name>
<evidence type="ECO:0000313" key="4">
    <source>
        <dbReference type="EMBL" id="CDQ39349.1"/>
    </source>
</evidence>
<dbReference type="InterPro" id="IPR058660">
    <property type="entry name" value="WHD_DnaB"/>
</dbReference>
<feature type="domain" description="Replicative helicase loading/DNA remodeling protein DnaB N-terminal winged helix" evidence="3">
    <location>
        <begin position="9"/>
        <end position="205"/>
    </location>
</feature>
<comment type="similarity">
    <text evidence="1">Belongs to the DnaB/DnaD family.</text>
</comment>
<keyword evidence="5" id="KW-1185">Reference proteome</keyword>
<dbReference type="OrthoDB" id="2082007at2"/>
<gene>
    <name evidence="4" type="primary">dnaB_1</name>
    <name evidence="4" type="ORF">BN990_01644</name>
</gene>
<organism evidence="4 5">
    <name type="scientific">Virgibacillus massiliensis</name>
    <dbReference type="NCBI Taxonomy" id="1462526"/>
    <lineage>
        <taxon>Bacteria</taxon>
        <taxon>Bacillati</taxon>
        <taxon>Bacillota</taxon>
        <taxon>Bacilli</taxon>
        <taxon>Bacillales</taxon>
        <taxon>Bacillaceae</taxon>
        <taxon>Virgibacillus</taxon>
    </lineage>
</organism>
<dbReference type="Pfam" id="PF07261">
    <property type="entry name" value="DnaB_2"/>
    <property type="match status" value="1"/>
</dbReference>
<evidence type="ECO:0000313" key="5">
    <source>
        <dbReference type="Proteomes" id="UP000028875"/>
    </source>
</evidence>
<dbReference type="eggNOG" id="COG3611">
    <property type="taxonomic scope" value="Bacteria"/>
</dbReference>
<dbReference type="STRING" id="1462526.BN990_01644"/>
<proteinExistence type="inferred from homology"/>
<protein>
    <submittedName>
        <fullName evidence="4">Replication initiation and membrane attachment protein</fullName>
    </submittedName>
</protein>
<dbReference type="RefSeq" id="WP_038243293.1">
    <property type="nucleotide sequence ID" value="NZ_BNER01000002.1"/>
</dbReference>
<evidence type="ECO:0000256" key="1">
    <source>
        <dbReference type="ARBA" id="ARBA00093462"/>
    </source>
</evidence>
<feature type="domain" description="DnaB/C C-terminal" evidence="2">
    <location>
        <begin position="310"/>
        <end position="374"/>
    </location>
</feature>
<comment type="caution">
    <text evidence="4">The sequence shown here is derived from an EMBL/GenBank/DDBJ whole genome shotgun (WGS) entry which is preliminary data.</text>
</comment>
<accession>A0A024QA34</accession>
<reference evidence="4 5" key="1">
    <citation type="submission" date="2014-03" db="EMBL/GenBank/DDBJ databases">
        <authorList>
            <person name="Urmite Genomes U."/>
        </authorList>
    </citation>
    <scope>NUCLEOTIDE SEQUENCE [LARGE SCALE GENOMIC DNA]</scope>
    <source>
        <strain evidence="4 5">Vm-5</strain>
    </source>
</reference>